<accession>A0A0F8ZFS9</accession>
<dbReference type="EMBL" id="LAZR01048140">
    <property type="protein sequence ID" value="KKK92603.1"/>
    <property type="molecule type" value="Genomic_DNA"/>
</dbReference>
<gene>
    <name evidence="1" type="ORF">LCGC14_2701260</name>
</gene>
<reference evidence="1" key="1">
    <citation type="journal article" date="2015" name="Nature">
        <title>Complex archaea that bridge the gap between prokaryotes and eukaryotes.</title>
        <authorList>
            <person name="Spang A."/>
            <person name="Saw J.H."/>
            <person name="Jorgensen S.L."/>
            <person name="Zaremba-Niedzwiedzka K."/>
            <person name="Martijn J."/>
            <person name="Lind A.E."/>
            <person name="van Eijk R."/>
            <person name="Schleper C."/>
            <person name="Guy L."/>
            <person name="Ettema T.J."/>
        </authorList>
    </citation>
    <scope>NUCLEOTIDE SEQUENCE</scope>
</reference>
<comment type="caution">
    <text evidence="1">The sequence shown here is derived from an EMBL/GenBank/DDBJ whole genome shotgun (WGS) entry which is preliminary data.</text>
</comment>
<evidence type="ECO:0000313" key="1">
    <source>
        <dbReference type="EMBL" id="KKK92603.1"/>
    </source>
</evidence>
<organism evidence="1">
    <name type="scientific">marine sediment metagenome</name>
    <dbReference type="NCBI Taxonomy" id="412755"/>
    <lineage>
        <taxon>unclassified sequences</taxon>
        <taxon>metagenomes</taxon>
        <taxon>ecological metagenomes</taxon>
    </lineage>
</organism>
<sequence>MPTEEAEGRLVDALVLATQAPDDARADRAAELAKDIAAMLEPAAVQRAMAAAAAICGGPRHG</sequence>
<dbReference type="AlphaFoldDB" id="A0A0F8ZFS9"/>
<proteinExistence type="predicted"/>
<protein>
    <submittedName>
        <fullName evidence="1">Uncharacterized protein</fullName>
    </submittedName>
</protein>
<name>A0A0F8ZFS9_9ZZZZ</name>